<evidence type="ECO:0000256" key="1">
    <source>
        <dbReference type="SAM" id="MobiDB-lite"/>
    </source>
</evidence>
<dbReference type="EMBL" id="AOGT01002845">
    <property type="protein sequence ID" value="EMG45258.1"/>
    <property type="molecule type" value="Genomic_DNA"/>
</dbReference>
<evidence type="ECO:0000313" key="2">
    <source>
        <dbReference type="EMBL" id="EMG45258.1"/>
    </source>
</evidence>
<proteinExistence type="predicted"/>
<feature type="non-terminal residue" evidence="2">
    <location>
        <position position="1"/>
    </location>
</feature>
<protein>
    <submittedName>
        <fullName evidence="2">Uncharacterized protein</fullName>
    </submittedName>
</protein>
<feature type="region of interest" description="Disordered" evidence="1">
    <location>
        <begin position="1"/>
        <end position="33"/>
    </location>
</feature>
<dbReference type="HOGENOM" id="CLU_1543689_0_0_1"/>
<accession>M3J069</accession>
<keyword evidence="3" id="KW-1185">Reference proteome</keyword>
<organism evidence="2 3">
    <name type="scientific">Candida maltosa (strain Xu316)</name>
    <name type="common">Yeast</name>
    <dbReference type="NCBI Taxonomy" id="1245528"/>
    <lineage>
        <taxon>Eukaryota</taxon>
        <taxon>Fungi</taxon>
        <taxon>Dikarya</taxon>
        <taxon>Ascomycota</taxon>
        <taxon>Saccharomycotina</taxon>
        <taxon>Pichiomycetes</taxon>
        <taxon>Debaryomycetaceae</taxon>
        <taxon>Candida/Lodderomyces clade</taxon>
        <taxon>Candida</taxon>
    </lineage>
</organism>
<name>M3J069_CANMX</name>
<reference evidence="2 3" key="1">
    <citation type="submission" date="2013-02" db="EMBL/GenBank/DDBJ databases">
        <title>Genome sequence of Candida maltosa Xu316, a potential industrial strain for xylitol and ethanol production.</title>
        <authorList>
            <person name="Yu J."/>
            <person name="Wang Q."/>
            <person name="Geng X."/>
            <person name="Bao W."/>
            <person name="He P."/>
            <person name="Cai J."/>
        </authorList>
    </citation>
    <scope>NUCLEOTIDE SEQUENCE [LARGE SCALE GENOMIC DNA]</scope>
    <source>
        <strain evidence="3">Xu316</strain>
    </source>
</reference>
<dbReference type="AlphaFoldDB" id="M3J069"/>
<sequence>TTFEPEATSDDTETTPVEATGEEDAESIHSSVVTADDSTTIILTALEPETIQAEGSEYTTTWTVTDEEGFEMICSGLATADDSTTITLITFPMESLTTDASSGTVDTTTWEANETNGSVITQYGSVHEEDEEFETSTTLVVATTTLYTTQFITTCPNGDITTTSGEVIVGTDSE</sequence>
<feature type="non-terminal residue" evidence="2">
    <location>
        <position position="174"/>
    </location>
</feature>
<gene>
    <name evidence="2" type="ORF">G210_5135</name>
</gene>
<comment type="caution">
    <text evidence="2">The sequence shown here is derived from an EMBL/GenBank/DDBJ whole genome shotgun (WGS) entry which is preliminary data.</text>
</comment>
<dbReference type="Proteomes" id="UP000011777">
    <property type="component" value="Unassembled WGS sequence"/>
</dbReference>
<evidence type="ECO:0000313" key="3">
    <source>
        <dbReference type="Proteomes" id="UP000011777"/>
    </source>
</evidence>